<dbReference type="EMBL" id="ML208355">
    <property type="protein sequence ID" value="TFK68280.1"/>
    <property type="molecule type" value="Genomic_DNA"/>
</dbReference>
<keyword evidence="2" id="KW-1185">Reference proteome</keyword>
<evidence type="ECO:0000313" key="2">
    <source>
        <dbReference type="Proteomes" id="UP000308600"/>
    </source>
</evidence>
<dbReference type="Proteomes" id="UP000308600">
    <property type="component" value="Unassembled WGS sequence"/>
</dbReference>
<sequence>MQSDQISPQHATNGPGVRSAANHTSTLPDLPERWRVGTNFTFPVPKPAKNPWEACRKLVEDYDDDMCRAWKDEIDKLLIFAGLFSATVTAFAAESYTWLDNPADTNTDLLAQLVRLQLNNSNPSSVDFDLGLIPPFKPSESAVRINVVWFLSLTLSLGTVLIGVLCLQWLRAFQRRTSGPLQDRLARRQMTFDGLIAWKVPEIISSLPLILELSLILFFVGMVDLLWMRHPTVAILVAIPIAAVILVVVFTTLMPAIELVLGEGSDRSPRCPYRSPQALLACNALTLICRGLRFVIPRIRFLYSDLRDRDLGMYWSWDSAGHKLTSYEAHLARTIQWIQRNFGFTTEILYNLYHCLTELDDDELARFATVSGFQLHGGAKASTDPEVLREFTYLMFLWDSVGLGTKSFDPFIDEHYIRVLNTDPSVPRPWAEQHNYQPPEIKVLEPSMQEEFINQRLHCALTLLKQNSTQRDALNIWKELRYPTKHLHRFSPQTDYLLRQVVSKIKRWLLKGRPNQIQIASYGAVGNGPATSSPPPNARGHPIAPASLNPNAGHGSPTRNQLFQPNTQIQDLRRSTDVAHATGPTQTHLPRPSVTIARPHPTNSGDMDLQKRVRSCAYGIQSLLSVINALPPCTLKAHYADLAWTIKDLSLLVTDKNHTGGRPEIAMEIMLVFKQANHGHGRGHNGGANGGAANAGPQFGIGLGGGVGESFYKEQEWAKLFANPAKHLLALMLENQRHRPDGERTNCAFLVSAAVVQHRVSNSPEVGVIPPLLNMGLDLPIIRYFDAYREQRSGSCYYETYWWHFKLQTSTRAEEEQNPTDLEPVLIKPDSGTVLAWNFYAALSDGFPRRRQIKPIKDAEGGCRCQIEFA</sequence>
<organism evidence="1 2">
    <name type="scientific">Pluteus cervinus</name>
    <dbReference type="NCBI Taxonomy" id="181527"/>
    <lineage>
        <taxon>Eukaryota</taxon>
        <taxon>Fungi</taxon>
        <taxon>Dikarya</taxon>
        <taxon>Basidiomycota</taxon>
        <taxon>Agaricomycotina</taxon>
        <taxon>Agaricomycetes</taxon>
        <taxon>Agaricomycetidae</taxon>
        <taxon>Agaricales</taxon>
        <taxon>Pluteineae</taxon>
        <taxon>Pluteaceae</taxon>
        <taxon>Pluteus</taxon>
    </lineage>
</organism>
<accession>A0ACD3ARE7</accession>
<gene>
    <name evidence="1" type="ORF">BDN72DRAFT_858511</name>
</gene>
<proteinExistence type="predicted"/>
<reference evidence="1 2" key="1">
    <citation type="journal article" date="2019" name="Nat. Ecol. Evol.">
        <title>Megaphylogeny resolves global patterns of mushroom evolution.</title>
        <authorList>
            <person name="Varga T."/>
            <person name="Krizsan K."/>
            <person name="Foldi C."/>
            <person name="Dima B."/>
            <person name="Sanchez-Garcia M."/>
            <person name="Sanchez-Ramirez S."/>
            <person name="Szollosi G.J."/>
            <person name="Szarkandi J.G."/>
            <person name="Papp V."/>
            <person name="Albert L."/>
            <person name="Andreopoulos W."/>
            <person name="Angelini C."/>
            <person name="Antonin V."/>
            <person name="Barry K.W."/>
            <person name="Bougher N.L."/>
            <person name="Buchanan P."/>
            <person name="Buyck B."/>
            <person name="Bense V."/>
            <person name="Catcheside P."/>
            <person name="Chovatia M."/>
            <person name="Cooper J."/>
            <person name="Damon W."/>
            <person name="Desjardin D."/>
            <person name="Finy P."/>
            <person name="Geml J."/>
            <person name="Haridas S."/>
            <person name="Hughes K."/>
            <person name="Justo A."/>
            <person name="Karasinski D."/>
            <person name="Kautmanova I."/>
            <person name="Kiss B."/>
            <person name="Kocsube S."/>
            <person name="Kotiranta H."/>
            <person name="LaButti K.M."/>
            <person name="Lechner B.E."/>
            <person name="Liimatainen K."/>
            <person name="Lipzen A."/>
            <person name="Lukacs Z."/>
            <person name="Mihaltcheva S."/>
            <person name="Morgado L.N."/>
            <person name="Niskanen T."/>
            <person name="Noordeloos M.E."/>
            <person name="Ohm R.A."/>
            <person name="Ortiz-Santana B."/>
            <person name="Ovrebo C."/>
            <person name="Racz N."/>
            <person name="Riley R."/>
            <person name="Savchenko A."/>
            <person name="Shiryaev A."/>
            <person name="Soop K."/>
            <person name="Spirin V."/>
            <person name="Szebenyi C."/>
            <person name="Tomsovsky M."/>
            <person name="Tulloss R.E."/>
            <person name="Uehling J."/>
            <person name="Grigoriev I.V."/>
            <person name="Vagvolgyi C."/>
            <person name="Papp T."/>
            <person name="Martin F.M."/>
            <person name="Miettinen O."/>
            <person name="Hibbett D.S."/>
            <person name="Nagy L.G."/>
        </authorList>
    </citation>
    <scope>NUCLEOTIDE SEQUENCE [LARGE SCALE GENOMIC DNA]</scope>
    <source>
        <strain evidence="1 2">NL-1719</strain>
    </source>
</reference>
<name>A0ACD3ARE7_9AGAR</name>
<evidence type="ECO:0000313" key="1">
    <source>
        <dbReference type="EMBL" id="TFK68280.1"/>
    </source>
</evidence>
<protein>
    <submittedName>
        <fullName evidence="1">Uncharacterized protein</fullName>
    </submittedName>
</protein>